<organism evidence="1 2">
    <name type="scientific">Kocuria marina subsp. indica</name>
    <dbReference type="NCBI Taxonomy" id="1049583"/>
    <lineage>
        <taxon>Bacteria</taxon>
        <taxon>Bacillati</taxon>
        <taxon>Actinomycetota</taxon>
        <taxon>Actinomycetes</taxon>
        <taxon>Micrococcales</taxon>
        <taxon>Micrococcaceae</taxon>
        <taxon>Kocuria</taxon>
    </lineage>
</organism>
<dbReference type="AlphaFoldDB" id="A0A1X7D0J3"/>
<proteinExistence type="predicted"/>
<name>A0A1X7D0J3_9MICC</name>
<accession>A0A1X7D0J3</accession>
<sequence length="313" mass="33140">MSEAGNRPGPNVLLSLAENPESTPVRSAWIGPILALGTRLARKSDTFADRQLIVAVSVPSREYAAVLIGVGWTLGRPPAQVATDPLSVLRGALPRGNYRALNATHVISGPFQGLDESRTPARVALAGHWAVDRLEAVAPVAESDPAEKMPRPQVGSIGRMSGVDRDWGRRLVAPAADLAIVGTKSWIGDDLEAVLARGDDGDGDSLASLLLPRTEKSATWFSRIYSSSGFADQLPLPDDVLLTILDGQGAIKYLNDVLSPVVVCVFDRSIADESAAEQVVQLRNSRGEPLALSSQLGWTQPAGIEALGFTVAL</sequence>
<dbReference type="EMBL" id="FXAC01000007">
    <property type="protein sequence ID" value="SMF06474.1"/>
    <property type="molecule type" value="Genomic_DNA"/>
</dbReference>
<keyword evidence="2" id="KW-1185">Reference proteome</keyword>
<protein>
    <submittedName>
        <fullName evidence="1">Uncharacterized protein</fullName>
    </submittedName>
</protein>
<evidence type="ECO:0000313" key="1">
    <source>
        <dbReference type="EMBL" id="SMF06474.1"/>
    </source>
</evidence>
<evidence type="ECO:0000313" key="2">
    <source>
        <dbReference type="Proteomes" id="UP000192929"/>
    </source>
</evidence>
<dbReference type="Proteomes" id="UP000192929">
    <property type="component" value="Unassembled WGS sequence"/>
</dbReference>
<gene>
    <name evidence="1" type="ORF">SAMN06296028_10785</name>
</gene>
<reference evidence="2" key="1">
    <citation type="submission" date="2017-04" db="EMBL/GenBank/DDBJ databases">
        <authorList>
            <person name="Varghese N."/>
            <person name="Submissions S."/>
        </authorList>
    </citation>
    <scope>NUCLEOTIDE SEQUENCE [LARGE SCALE GENOMIC DNA]</scope>
    <source>
        <strain evidence="2">NIO-1021</strain>
    </source>
</reference>